<evidence type="ECO:0000256" key="1">
    <source>
        <dbReference type="ARBA" id="ARBA00008791"/>
    </source>
</evidence>
<evidence type="ECO:0000313" key="3">
    <source>
        <dbReference type="EMBL" id="ACY17604.1"/>
    </source>
</evidence>
<dbReference type="RefSeq" id="WP_012830196.1">
    <property type="nucleotide sequence ID" value="NC_013440.1"/>
</dbReference>
<dbReference type="PRINTS" id="PR01438">
    <property type="entry name" value="UNVRSLSTRESS"/>
</dbReference>
<dbReference type="PANTHER" id="PTHR46268:SF6">
    <property type="entry name" value="UNIVERSAL STRESS PROTEIN UP12"/>
    <property type="match status" value="1"/>
</dbReference>
<dbReference type="InterPro" id="IPR014729">
    <property type="entry name" value="Rossmann-like_a/b/a_fold"/>
</dbReference>
<dbReference type="Pfam" id="PF00582">
    <property type="entry name" value="Usp"/>
    <property type="match status" value="1"/>
</dbReference>
<comment type="similarity">
    <text evidence="1">Belongs to the universal stress protein A family.</text>
</comment>
<dbReference type="HOGENOM" id="CLU_049301_11_1_7"/>
<dbReference type="SUPFAM" id="SSF52402">
    <property type="entry name" value="Adenine nucleotide alpha hydrolases-like"/>
    <property type="match status" value="1"/>
</dbReference>
<dbReference type="Gene3D" id="3.40.50.620">
    <property type="entry name" value="HUPs"/>
    <property type="match status" value="1"/>
</dbReference>
<dbReference type="InterPro" id="IPR006015">
    <property type="entry name" value="Universal_stress_UspA"/>
</dbReference>
<name>D0LWF4_HALO1</name>
<accession>D0LWF4</accession>
<dbReference type="Proteomes" id="UP000001880">
    <property type="component" value="Chromosome"/>
</dbReference>
<proteinExistence type="inferred from homology"/>
<dbReference type="OrthoDB" id="5781119at2"/>
<dbReference type="CDD" id="cd00293">
    <property type="entry name" value="USP-like"/>
    <property type="match status" value="1"/>
</dbReference>
<dbReference type="AlphaFoldDB" id="D0LWF4"/>
<reference evidence="3 4" key="1">
    <citation type="journal article" date="2010" name="Stand. Genomic Sci.">
        <title>Complete genome sequence of Haliangium ochraceum type strain (SMP-2).</title>
        <authorList>
            <consortium name="US DOE Joint Genome Institute (JGI-PGF)"/>
            <person name="Ivanova N."/>
            <person name="Daum C."/>
            <person name="Lang E."/>
            <person name="Abt B."/>
            <person name="Kopitz M."/>
            <person name="Saunders E."/>
            <person name="Lapidus A."/>
            <person name="Lucas S."/>
            <person name="Glavina Del Rio T."/>
            <person name="Nolan M."/>
            <person name="Tice H."/>
            <person name="Copeland A."/>
            <person name="Cheng J.F."/>
            <person name="Chen F."/>
            <person name="Bruce D."/>
            <person name="Goodwin L."/>
            <person name="Pitluck S."/>
            <person name="Mavromatis K."/>
            <person name="Pati A."/>
            <person name="Mikhailova N."/>
            <person name="Chen A."/>
            <person name="Palaniappan K."/>
            <person name="Land M."/>
            <person name="Hauser L."/>
            <person name="Chang Y.J."/>
            <person name="Jeffries C.D."/>
            <person name="Detter J.C."/>
            <person name="Brettin T."/>
            <person name="Rohde M."/>
            <person name="Goker M."/>
            <person name="Bristow J."/>
            <person name="Markowitz V."/>
            <person name="Eisen J.A."/>
            <person name="Hugenholtz P."/>
            <person name="Kyrpides N.C."/>
            <person name="Klenk H.P."/>
        </authorList>
    </citation>
    <scope>NUCLEOTIDE SEQUENCE [LARGE SCALE GENOMIC DNA]</scope>
    <source>
        <strain evidence="4">DSM 14365 / CIP 107738 / JCM 11303 / AJ 13395 / SMP-2</strain>
    </source>
</reference>
<evidence type="ECO:0000313" key="4">
    <source>
        <dbReference type="Proteomes" id="UP000001880"/>
    </source>
</evidence>
<feature type="domain" description="UspA" evidence="2">
    <location>
        <begin position="28"/>
        <end position="170"/>
    </location>
</feature>
<organism evidence="3 4">
    <name type="scientific">Haliangium ochraceum (strain DSM 14365 / JCM 11303 / SMP-2)</name>
    <dbReference type="NCBI Taxonomy" id="502025"/>
    <lineage>
        <taxon>Bacteria</taxon>
        <taxon>Pseudomonadati</taxon>
        <taxon>Myxococcota</taxon>
        <taxon>Polyangia</taxon>
        <taxon>Haliangiales</taxon>
        <taxon>Kofleriaceae</taxon>
        <taxon>Haliangium</taxon>
    </lineage>
</organism>
<protein>
    <submittedName>
        <fullName evidence="3">UspA domain protein</fullName>
    </submittedName>
</protein>
<evidence type="ECO:0000259" key="2">
    <source>
        <dbReference type="Pfam" id="PF00582"/>
    </source>
</evidence>
<dbReference type="InterPro" id="IPR006016">
    <property type="entry name" value="UspA"/>
</dbReference>
<dbReference type="EMBL" id="CP001804">
    <property type="protein sequence ID" value="ACY17604.1"/>
    <property type="molecule type" value="Genomic_DNA"/>
</dbReference>
<gene>
    <name evidence="3" type="ordered locus">Hoch_5116</name>
</gene>
<keyword evidence="4" id="KW-1185">Reference proteome</keyword>
<sequence length="231" mass="25000">MSPNDSPSAAASRDDASLPPSMRPPYVIVCAVDLSNITEAVLEHALDTASRHARTTVHVVTVVPAPSGLIERIRAADHDAELAEAERTLRARLVETASAFAGSLTDPDARRLRLHVRFGQPAEEIAELSDEVEADLVVLGQHGWGGKQHRLVGTVSERVTRLVHCSLLLVQPGASELREQVAEAPCPSCVEVRRDSAGDTWFCQQHRDARGPMLTALVPWSELSTRPGGLY</sequence>
<dbReference type="eggNOG" id="COG0589">
    <property type="taxonomic scope" value="Bacteria"/>
</dbReference>
<dbReference type="PANTHER" id="PTHR46268">
    <property type="entry name" value="STRESS RESPONSE PROTEIN NHAX"/>
    <property type="match status" value="1"/>
</dbReference>
<dbReference type="STRING" id="502025.Hoch_5116"/>
<dbReference type="KEGG" id="hoh:Hoch_5116"/>